<accession>A0A6V7NXG2</accession>
<dbReference type="EMBL" id="LR862143">
    <property type="protein sequence ID" value="CAD1823291.1"/>
    <property type="molecule type" value="Genomic_DNA"/>
</dbReference>
<name>A0A6V7NXG2_ANACO</name>
<sequence>MSSSDAGVVDVGGDPPKQPSKREKSKDSRPITRDSAPLEDRLALLEDIISKMGEKYTEMADSFNSFNEDVRSMEKSVATAMATFRSELEKLQGNITRRDEERKNLIEELVARVAEVEDLKTRVTVTPRNRQFGRFGYVQQTPNGQNLPCPLKAQQHQSCTFSCPAIFNLYKHYA</sequence>
<feature type="compositionally biased region" description="Basic and acidic residues" evidence="1">
    <location>
        <begin position="20"/>
        <end position="38"/>
    </location>
</feature>
<protein>
    <submittedName>
        <fullName evidence="2">Uncharacterized protein</fullName>
    </submittedName>
</protein>
<proteinExistence type="predicted"/>
<reference evidence="2" key="1">
    <citation type="submission" date="2020-07" db="EMBL/GenBank/DDBJ databases">
        <authorList>
            <person name="Lin J."/>
        </authorList>
    </citation>
    <scope>NUCLEOTIDE SEQUENCE</scope>
</reference>
<dbReference type="AlphaFoldDB" id="A0A6V7NXG2"/>
<organism evidence="2">
    <name type="scientific">Ananas comosus var. bracteatus</name>
    <name type="common">red pineapple</name>
    <dbReference type="NCBI Taxonomy" id="296719"/>
    <lineage>
        <taxon>Eukaryota</taxon>
        <taxon>Viridiplantae</taxon>
        <taxon>Streptophyta</taxon>
        <taxon>Embryophyta</taxon>
        <taxon>Tracheophyta</taxon>
        <taxon>Spermatophyta</taxon>
        <taxon>Magnoliopsida</taxon>
        <taxon>Liliopsida</taxon>
        <taxon>Poales</taxon>
        <taxon>Bromeliaceae</taxon>
        <taxon>Bromelioideae</taxon>
        <taxon>Ananas</taxon>
    </lineage>
</organism>
<feature type="region of interest" description="Disordered" evidence="1">
    <location>
        <begin position="1"/>
        <end position="38"/>
    </location>
</feature>
<evidence type="ECO:0000256" key="1">
    <source>
        <dbReference type="SAM" id="MobiDB-lite"/>
    </source>
</evidence>
<gene>
    <name evidence="2" type="ORF">CB5_LOCUS6502</name>
</gene>
<evidence type="ECO:0000313" key="2">
    <source>
        <dbReference type="EMBL" id="CAD1823291.1"/>
    </source>
</evidence>